<evidence type="ECO:0000256" key="6">
    <source>
        <dbReference type="SAM" id="MobiDB-lite"/>
    </source>
</evidence>
<dbReference type="InterPro" id="IPR011084">
    <property type="entry name" value="DRMBL"/>
</dbReference>
<comment type="subcellular location">
    <subcellularLocation>
        <location evidence="1">Nucleus</location>
    </subcellularLocation>
</comment>
<protein>
    <recommendedName>
        <fullName evidence="11">DNA repair metallo-beta-lactamase domain-containing protein</fullName>
    </recommendedName>
</protein>
<comment type="caution">
    <text evidence="9">The sequence shown here is derived from an EMBL/GenBank/DDBJ whole genome shotgun (WGS) entry which is preliminary data.</text>
</comment>
<dbReference type="Pfam" id="PF07522">
    <property type="entry name" value="DRMBL"/>
    <property type="match status" value="1"/>
</dbReference>
<proteinExistence type="inferred from homology"/>
<sequence>MGVETKSEYPFSVDTWTKISKRKPIHFLTHAHKDHTGGIDVHGSSPIFCTRLTQKLVCRRYPKLDPKIFEFLEIGEAKCFLNDNLEFTVTAYDANHCPGAIMLLFEGSFGRVLHTGDCRLTSECLNQLLHPYACRNGRALDCVYLDCTFGNETMVMPSKEEAIEQVKRCIWNHPNNAKIYLACDMLGQETLLEAIAESFGVKIFVDKNRLPNYYGDLEVIAPDFLTFVQESTRFEICEGYPRLYDRSTHAINQAKKEGRVEPLFIRPSTQWYTCENRLQGGGSRVLSAPSTSRIGGAKRRNVSVSTTKAMKDEYGIWHVCYSMHSSRGELEKALEVLNPVEVVSTTPHCGACNLTKSAPITVNEAVEAVKSCVLEDRELMRGKRDYSCSPVKVVNTISSADSPIPLFGSAQFSLPPSPLLPFPSPHAAVPVTAPPSSSLEPSSVASLSSHIPSSSSSPQVPSSSLPPQKVRAKRLFVEPESELEDSTKSSGYAPTKGLTRTPSKRRYGSDPISSPVEEPNASPSYLRSISLPTPSSVSEGESLSVRSKSLSRFPSRRKFKTPDPLPSLLDMK</sequence>
<evidence type="ECO:0000259" key="7">
    <source>
        <dbReference type="Pfam" id="PF07522"/>
    </source>
</evidence>
<dbReference type="GO" id="GO:0006303">
    <property type="term" value="P:double-strand break repair via nonhomologous end joining"/>
    <property type="evidence" value="ECO:0007669"/>
    <property type="project" value="TreeGrafter"/>
</dbReference>
<keyword evidence="5" id="KW-0539">Nucleus</keyword>
<accession>A0A8T0IR74</accession>
<dbReference type="OrthoDB" id="262529at2759"/>
<dbReference type="GO" id="GO:0003684">
    <property type="term" value="F:damaged DNA binding"/>
    <property type="evidence" value="ECO:0007669"/>
    <property type="project" value="TreeGrafter"/>
</dbReference>
<gene>
    <name evidence="9" type="ORF">KC19_2G028600</name>
</gene>
<evidence type="ECO:0000259" key="8">
    <source>
        <dbReference type="Pfam" id="PF12706"/>
    </source>
</evidence>
<dbReference type="FunFam" id="3.40.50.12650:FF:000005">
    <property type="entry name" value="DNA repair metallo-beta-lactamase family protein"/>
    <property type="match status" value="1"/>
</dbReference>
<comment type="similarity">
    <text evidence="2">Belongs to the DNA repair metallo-beta-lactamase (DRMBL) family.</text>
</comment>
<evidence type="ECO:0000256" key="3">
    <source>
        <dbReference type="ARBA" id="ARBA00022763"/>
    </source>
</evidence>
<feature type="domain" description="DNA repair metallo-beta-lactamase" evidence="7">
    <location>
        <begin position="229"/>
        <end position="349"/>
    </location>
</feature>
<dbReference type="GO" id="GO:0036297">
    <property type="term" value="P:interstrand cross-link repair"/>
    <property type="evidence" value="ECO:0007669"/>
    <property type="project" value="TreeGrafter"/>
</dbReference>
<dbReference type="GO" id="GO:0005634">
    <property type="term" value="C:nucleus"/>
    <property type="evidence" value="ECO:0007669"/>
    <property type="project" value="UniProtKB-SubCell"/>
</dbReference>
<dbReference type="GO" id="GO:0035312">
    <property type="term" value="F:5'-3' DNA exonuclease activity"/>
    <property type="evidence" value="ECO:0007669"/>
    <property type="project" value="TreeGrafter"/>
</dbReference>
<dbReference type="InterPro" id="IPR036866">
    <property type="entry name" value="RibonucZ/Hydroxyglut_hydro"/>
</dbReference>
<dbReference type="Pfam" id="PF12706">
    <property type="entry name" value="Lactamase_B_2"/>
    <property type="match status" value="1"/>
</dbReference>
<feature type="domain" description="Metallo-beta-lactamase" evidence="8">
    <location>
        <begin position="27"/>
        <end position="166"/>
    </location>
</feature>
<dbReference type="SUPFAM" id="SSF56281">
    <property type="entry name" value="Metallo-hydrolase/oxidoreductase"/>
    <property type="match status" value="1"/>
</dbReference>
<dbReference type="InterPro" id="IPR001279">
    <property type="entry name" value="Metallo-B-lactamas"/>
</dbReference>
<feature type="compositionally biased region" description="Polar residues" evidence="6">
    <location>
        <begin position="521"/>
        <end position="552"/>
    </location>
</feature>
<dbReference type="PANTHER" id="PTHR23240:SF31">
    <property type="entry name" value="DNA REPAIR METALLO-BETA-LACTAMASE FAMILY PROTEIN"/>
    <property type="match status" value="1"/>
</dbReference>
<keyword evidence="4" id="KW-0234">DNA repair</keyword>
<dbReference type="Proteomes" id="UP000822688">
    <property type="component" value="Chromosome 2"/>
</dbReference>
<evidence type="ECO:0000313" key="9">
    <source>
        <dbReference type="EMBL" id="KAG0585672.1"/>
    </source>
</evidence>
<organism evidence="9 10">
    <name type="scientific">Ceratodon purpureus</name>
    <name type="common">Fire moss</name>
    <name type="synonym">Dicranum purpureum</name>
    <dbReference type="NCBI Taxonomy" id="3225"/>
    <lineage>
        <taxon>Eukaryota</taxon>
        <taxon>Viridiplantae</taxon>
        <taxon>Streptophyta</taxon>
        <taxon>Embryophyta</taxon>
        <taxon>Bryophyta</taxon>
        <taxon>Bryophytina</taxon>
        <taxon>Bryopsida</taxon>
        <taxon>Dicranidae</taxon>
        <taxon>Pseudoditrichales</taxon>
        <taxon>Ditrichaceae</taxon>
        <taxon>Ceratodon</taxon>
    </lineage>
</organism>
<reference evidence="9" key="1">
    <citation type="submission" date="2020-06" db="EMBL/GenBank/DDBJ databases">
        <title>WGS assembly of Ceratodon purpureus strain R40.</title>
        <authorList>
            <person name="Carey S.B."/>
            <person name="Jenkins J."/>
            <person name="Shu S."/>
            <person name="Lovell J.T."/>
            <person name="Sreedasyam A."/>
            <person name="Maumus F."/>
            <person name="Tiley G.P."/>
            <person name="Fernandez-Pozo N."/>
            <person name="Barry K."/>
            <person name="Chen C."/>
            <person name="Wang M."/>
            <person name="Lipzen A."/>
            <person name="Daum C."/>
            <person name="Saski C.A."/>
            <person name="Payton A.C."/>
            <person name="Mcbreen J.C."/>
            <person name="Conrad R.E."/>
            <person name="Kollar L.M."/>
            <person name="Olsson S."/>
            <person name="Huttunen S."/>
            <person name="Landis J.B."/>
            <person name="Wickett N.J."/>
            <person name="Johnson M.G."/>
            <person name="Rensing S.A."/>
            <person name="Grimwood J."/>
            <person name="Schmutz J."/>
            <person name="Mcdaniel S.F."/>
        </authorList>
    </citation>
    <scope>NUCLEOTIDE SEQUENCE</scope>
    <source>
        <strain evidence="9">R40</strain>
    </source>
</reference>
<dbReference type="PANTHER" id="PTHR23240">
    <property type="entry name" value="DNA CROSS-LINK REPAIR PROTEIN PSO2/SNM1-RELATED"/>
    <property type="match status" value="1"/>
</dbReference>
<evidence type="ECO:0000313" key="10">
    <source>
        <dbReference type="Proteomes" id="UP000822688"/>
    </source>
</evidence>
<feature type="region of interest" description="Disordered" evidence="6">
    <location>
        <begin position="430"/>
        <end position="572"/>
    </location>
</feature>
<dbReference type="Gene3D" id="3.60.15.10">
    <property type="entry name" value="Ribonuclease Z/Hydroxyacylglutathione hydrolase-like"/>
    <property type="match status" value="1"/>
</dbReference>
<dbReference type="FunFam" id="3.60.15.10:FF:000039">
    <property type="entry name" value="DNA repair metallo-beta-lactamase family protein"/>
    <property type="match status" value="1"/>
</dbReference>
<evidence type="ECO:0000256" key="1">
    <source>
        <dbReference type="ARBA" id="ARBA00004123"/>
    </source>
</evidence>
<dbReference type="AlphaFoldDB" id="A0A8T0IR74"/>
<keyword evidence="3" id="KW-0227">DNA damage</keyword>
<keyword evidence="10" id="KW-1185">Reference proteome</keyword>
<evidence type="ECO:0000256" key="4">
    <source>
        <dbReference type="ARBA" id="ARBA00023204"/>
    </source>
</evidence>
<evidence type="ECO:0000256" key="5">
    <source>
        <dbReference type="ARBA" id="ARBA00023242"/>
    </source>
</evidence>
<dbReference type="Gene3D" id="3.40.50.12650">
    <property type="match status" value="1"/>
</dbReference>
<evidence type="ECO:0008006" key="11">
    <source>
        <dbReference type="Google" id="ProtNLM"/>
    </source>
</evidence>
<feature type="compositionally biased region" description="Low complexity" evidence="6">
    <location>
        <begin position="434"/>
        <end position="468"/>
    </location>
</feature>
<evidence type="ECO:0000256" key="2">
    <source>
        <dbReference type="ARBA" id="ARBA00010304"/>
    </source>
</evidence>
<dbReference type="EMBL" id="CM026422">
    <property type="protein sequence ID" value="KAG0585672.1"/>
    <property type="molecule type" value="Genomic_DNA"/>
</dbReference>
<name>A0A8T0IR74_CERPU</name>